<accession>A0ABW0TG16</accession>
<sequence length="218" mass="24789">MSSTQLSVGMIILSLAVGFFTYYFVSDLAKDKKKTYVGELLEQLMNFVIYIWVGKILLNFSVFIKDPLSILAYPSNSTAFYLAFFASVLTITIKSKRQKIKIPPFLNAFLYVFLIASFVYEFIQIVWNDNTYSIRYMGLLAVLIIVVIVIRDRIAIDRFNLILLVGWTLGALGVALSMPFTMVFGYTISPWFLGFILIACLTILTLKKMEEGVMNGRN</sequence>
<keyword evidence="1" id="KW-1133">Transmembrane helix</keyword>
<feature type="transmembrane region" description="Helical" evidence="1">
    <location>
        <begin position="45"/>
        <end position="64"/>
    </location>
</feature>
<evidence type="ECO:0000313" key="3">
    <source>
        <dbReference type="Proteomes" id="UP001596109"/>
    </source>
</evidence>
<dbReference type="EMBL" id="JBHSNO010000001">
    <property type="protein sequence ID" value="MFC5587829.1"/>
    <property type="molecule type" value="Genomic_DNA"/>
</dbReference>
<feature type="transmembrane region" description="Helical" evidence="1">
    <location>
        <begin position="6"/>
        <end position="25"/>
    </location>
</feature>
<dbReference type="Proteomes" id="UP001596109">
    <property type="component" value="Unassembled WGS sequence"/>
</dbReference>
<comment type="caution">
    <text evidence="2">The sequence shown here is derived from an EMBL/GenBank/DDBJ whole genome shotgun (WGS) entry which is preliminary data.</text>
</comment>
<feature type="transmembrane region" description="Helical" evidence="1">
    <location>
        <begin position="133"/>
        <end position="150"/>
    </location>
</feature>
<organism evidence="2 3">
    <name type="scientific">Sporosarcina soli</name>
    <dbReference type="NCBI Taxonomy" id="334736"/>
    <lineage>
        <taxon>Bacteria</taxon>
        <taxon>Bacillati</taxon>
        <taxon>Bacillota</taxon>
        <taxon>Bacilli</taxon>
        <taxon>Bacillales</taxon>
        <taxon>Caryophanaceae</taxon>
        <taxon>Sporosarcina</taxon>
    </lineage>
</organism>
<evidence type="ECO:0000256" key="1">
    <source>
        <dbReference type="SAM" id="Phobius"/>
    </source>
</evidence>
<feature type="transmembrane region" description="Helical" evidence="1">
    <location>
        <begin position="188"/>
        <end position="206"/>
    </location>
</feature>
<dbReference type="RefSeq" id="WP_381430377.1">
    <property type="nucleotide sequence ID" value="NZ_JBHSNO010000001.1"/>
</dbReference>
<feature type="transmembrane region" description="Helical" evidence="1">
    <location>
        <begin position="70"/>
        <end position="93"/>
    </location>
</feature>
<name>A0ABW0TG16_9BACL</name>
<gene>
    <name evidence="2" type="ORF">ACFPRA_02765</name>
</gene>
<proteinExistence type="predicted"/>
<reference evidence="3" key="1">
    <citation type="journal article" date="2019" name="Int. J. Syst. Evol. Microbiol.">
        <title>The Global Catalogue of Microorganisms (GCM) 10K type strain sequencing project: providing services to taxonomists for standard genome sequencing and annotation.</title>
        <authorList>
            <consortium name="The Broad Institute Genomics Platform"/>
            <consortium name="The Broad Institute Genome Sequencing Center for Infectious Disease"/>
            <person name="Wu L."/>
            <person name="Ma J."/>
        </authorList>
    </citation>
    <scope>NUCLEOTIDE SEQUENCE [LARGE SCALE GENOMIC DNA]</scope>
    <source>
        <strain evidence="3">CGMCC 4.1434</strain>
    </source>
</reference>
<protein>
    <submittedName>
        <fullName evidence="2">Uncharacterized protein</fullName>
    </submittedName>
</protein>
<feature type="transmembrane region" description="Helical" evidence="1">
    <location>
        <begin position="162"/>
        <end position="182"/>
    </location>
</feature>
<keyword evidence="1" id="KW-0472">Membrane</keyword>
<evidence type="ECO:0000313" key="2">
    <source>
        <dbReference type="EMBL" id="MFC5587829.1"/>
    </source>
</evidence>
<feature type="transmembrane region" description="Helical" evidence="1">
    <location>
        <begin position="105"/>
        <end position="127"/>
    </location>
</feature>
<keyword evidence="1" id="KW-0812">Transmembrane</keyword>
<keyword evidence="3" id="KW-1185">Reference proteome</keyword>